<protein>
    <submittedName>
        <fullName evidence="1">Uncharacterized protein</fullName>
    </submittedName>
</protein>
<reference evidence="1" key="1">
    <citation type="submission" date="2022-05" db="EMBL/GenBank/DDBJ databases">
        <title>Novel Pseudomonas spp. Isolated from a Rainbow Trout Aquaculture Facility.</title>
        <authorList>
            <person name="Testerman T."/>
            <person name="Graf J."/>
        </authorList>
    </citation>
    <scope>NUCLEOTIDE SEQUENCE</scope>
    <source>
        <strain evidence="1">ID386</strain>
    </source>
</reference>
<gene>
    <name evidence="1" type="ORF">M5G18_15580</name>
</gene>
<accession>A0ABT5PQ11</accession>
<organism evidence="1 2">
    <name type="scientific">Pseudomonas aphyarum</name>
    <dbReference type="NCBI Taxonomy" id="2942629"/>
    <lineage>
        <taxon>Bacteria</taxon>
        <taxon>Pseudomonadati</taxon>
        <taxon>Pseudomonadota</taxon>
        <taxon>Gammaproteobacteria</taxon>
        <taxon>Pseudomonadales</taxon>
        <taxon>Pseudomonadaceae</taxon>
        <taxon>Pseudomonas</taxon>
    </lineage>
</organism>
<proteinExistence type="predicted"/>
<dbReference type="Proteomes" id="UP001150531">
    <property type="component" value="Unassembled WGS sequence"/>
</dbReference>
<evidence type="ECO:0000313" key="2">
    <source>
        <dbReference type="Proteomes" id="UP001150531"/>
    </source>
</evidence>
<sequence length="45" mass="4638">MFMMDSGATEIEFGMLQAKPAALGVSQGLRVCGSVEFLTAALSDG</sequence>
<keyword evidence="2" id="KW-1185">Reference proteome</keyword>
<dbReference type="RefSeq" id="WP_273900241.1">
    <property type="nucleotide sequence ID" value="NZ_JAMDGS010000010.1"/>
</dbReference>
<comment type="caution">
    <text evidence="1">The sequence shown here is derived from an EMBL/GenBank/DDBJ whole genome shotgun (WGS) entry which is preliminary data.</text>
</comment>
<evidence type="ECO:0000313" key="1">
    <source>
        <dbReference type="EMBL" id="MDD1126013.1"/>
    </source>
</evidence>
<dbReference type="EMBL" id="JAMDGS010000010">
    <property type="protein sequence ID" value="MDD1126013.1"/>
    <property type="molecule type" value="Genomic_DNA"/>
</dbReference>
<name>A0ABT5PQ11_9PSED</name>